<evidence type="ECO:0000256" key="8">
    <source>
        <dbReference type="ARBA" id="ARBA00022842"/>
    </source>
</evidence>
<dbReference type="InterPro" id="IPR023214">
    <property type="entry name" value="HAD_sf"/>
</dbReference>
<dbReference type="GO" id="GO:0006874">
    <property type="term" value="P:intracellular calcium ion homeostasis"/>
    <property type="evidence" value="ECO:0007669"/>
    <property type="project" value="TreeGrafter"/>
</dbReference>
<feature type="transmembrane region" description="Helical" evidence="13">
    <location>
        <begin position="1039"/>
        <end position="1057"/>
    </location>
</feature>
<comment type="caution">
    <text evidence="17">The sequence shown here is derived from an EMBL/GenBank/DDBJ whole genome shotgun (WGS) entry which is preliminary data.</text>
</comment>
<evidence type="ECO:0000256" key="9">
    <source>
        <dbReference type="ARBA" id="ARBA00022967"/>
    </source>
</evidence>
<feature type="transmembrane region" description="Helical" evidence="13">
    <location>
        <begin position="496"/>
        <end position="515"/>
    </location>
</feature>
<feature type="transmembrane region" description="Helical" evidence="13">
    <location>
        <begin position="1069"/>
        <end position="1094"/>
    </location>
</feature>
<keyword evidence="8 13" id="KW-0460">Magnesium</keyword>
<feature type="region of interest" description="Disordered" evidence="14">
    <location>
        <begin position="1331"/>
        <end position="1351"/>
    </location>
</feature>
<dbReference type="FunFam" id="3.40.50.1000:FF:000045">
    <property type="entry name" value="Cation-transporting ATPase"/>
    <property type="match status" value="1"/>
</dbReference>
<keyword evidence="6 13" id="KW-0547">Nucleotide-binding</keyword>
<evidence type="ECO:0000256" key="1">
    <source>
        <dbReference type="ARBA" id="ARBA00004141"/>
    </source>
</evidence>
<dbReference type="NCBIfam" id="TIGR01657">
    <property type="entry name" value="P-ATPase-V"/>
    <property type="match status" value="1"/>
</dbReference>
<dbReference type="Gene3D" id="3.40.50.1000">
    <property type="entry name" value="HAD superfamily/HAD-like"/>
    <property type="match status" value="1"/>
</dbReference>
<dbReference type="InterPro" id="IPR008250">
    <property type="entry name" value="ATPase_P-typ_transduc_dom_A_sf"/>
</dbReference>
<dbReference type="PROSITE" id="PS00154">
    <property type="entry name" value="ATPASE_E1_E2"/>
    <property type="match status" value="1"/>
</dbReference>
<dbReference type="FunFam" id="1.20.1110.10:FF:000034">
    <property type="entry name" value="Cation-transporting ATPase"/>
    <property type="match status" value="1"/>
</dbReference>
<dbReference type="PANTHER" id="PTHR45630:SF8">
    <property type="entry name" value="CATION-TRANSPORTING ATPASE"/>
    <property type="match status" value="1"/>
</dbReference>
<feature type="region of interest" description="Disordered" evidence="14">
    <location>
        <begin position="27"/>
        <end position="48"/>
    </location>
</feature>
<dbReference type="Pfam" id="PF12409">
    <property type="entry name" value="P5-ATPase"/>
    <property type="match status" value="1"/>
</dbReference>
<dbReference type="GO" id="GO:0015203">
    <property type="term" value="F:polyamine transmembrane transporter activity"/>
    <property type="evidence" value="ECO:0007669"/>
    <property type="project" value="TreeGrafter"/>
</dbReference>
<feature type="transmembrane region" description="Helical" evidence="13">
    <location>
        <begin position="1126"/>
        <end position="1144"/>
    </location>
</feature>
<keyword evidence="10 13" id="KW-1133">Transmembrane helix</keyword>
<dbReference type="SUPFAM" id="SSF81653">
    <property type="entry name" value="Calcium ATPase, transduction domain A"/>
    <property type="match status" value="1"/>
</dbReference>
<evidence type="ECO:0000313" key="17">
    <source>
        <dbReference type="EMBL" id="KAK7791530.1"/>
    </source>
</evidence>
<dbReference type="CDD" id="cd07542">
    <property type="entry name" value="P-type_ATPase_cation"/>
    <property type="match status" value="1"/>
</dbReference>
<comment type="similarity">
    <text evidence="2 13">Belongs to the cation transport ATPase (P-type) (TC 3.A.3) family. Type V subfamily.</text>
</comment>
<keyword evidence="5 13" id="KW-0479">Metal-binding</keyword>
<dbReference type="InterPro" id="IPR006544">
    <property type="entry name" value="P-type_TPase_V"/>
</dbReference>
<feature type="transmembrane region" description="Helical" evidence="13">
    <location>
        <begin position="285"/>
        <end position="305"/>
    </location>
</feature>
<feature type="transmembrane region" description="Helical" evidence="13">
    <location>
        <begin position="1156"/>
        <end position="1175"/>
    </location>
</feature>
<dbReference type="SFLD" id="SFLDG00002">
    <property type="entry name" value="C1.7:_P-type_atpase_like"/>
    <property type="match status" value="1"/>
</dbReference>
<dbReference type="InterPro" id="IPR059000">
    <property type="entry name" value="ATPase_P-type_domA"/>
</dbReference>
<evidence type="ECO:0000256" key="5">
    <source>
        <dbReference type="ARBA" id="ARBA00022723"/>
    </source>
</evidence>
<dbReference type="PRINTS" id="PR00119">
    <property type="entry name" value="CATATPASE"/>
</dbReference>
<feature type="transmembrane region" description="Helical" evidence="13">
    <location>
        <begin position="1195"/>
        <end position="1222"/>
    </location>
</feature>
<comment type="catalytic activity">
    <reaction evidence="12 13">
        <text>ATP + H2O = ADP + phosphate + H(+)</text>
        <dbReference type="Rhea" id="RHEA:13065"/>
        <dbReference type="ChEBI" id="CHEBI:15377"/>
        <dbReference type="ChEBI" id="CHEBI:15378"/>
        <dbReference type="ChEBI" id="CHEBI:30616"/>
        <dbReference type="ChEBI" id="CHEBI:43474"/>
        <dbReference type="ChEBI" id="CHEBI:456216"/>
    </reaction>
</comment>
<evidence type="ECO:0000259" key="15">
    <source>
        <dbReference type="Pfam" id="PF00122"/>
    </source>
</evidence>
<gene>
    <name evidence="17" type="ORF">R5R35_008691</name>
</gene>
<evidence type="ECO:0000256" key="6">
    <source>
        <dbReference type="ARBA" id="ARBA00022741"/>
    </source>
</evidence>
<dbReference type="InterPro" id="IPR023299">
    <property type="entry name" value="ATPase_P-typ_cyto_dom_N"/>
</dbReference>
<dbReference type="GO" id="GO:0016887">
    <property type="term" value="F:ATP hydrolysis activity"/>
    <property type="evidence" value="ECO:0007669"/>
    <property type="project" value="InterPro"/>
</dbReference>
<dbReference type="SFLD" id="SFLDS00003">
    <property type="entry name" value="Haloacid_Dehalogenase"/>
    <property type="match status" value="1"/>
</dbReference>
<feature type="domain" description="P5B-type ATPase N-terminal" evidence="16">
    <location>
        <begin position="62"/>
        <end position="206"/>
    </location>
</feature>
<dbReference type="SUPFAM" id="SSF56784">
    <property type="entry name" value="HAD-like"/>
    <property type="match status" value="1"/>
</dbReference>
<dbReference type="EC" id="7.2.2.-" evidence="13"/>
<dbReference type="Pfam" id="PF00122">
    <property type="entry name" value="E1-E2_ATPase"/>
    <property type="match status" value="1"/>
</dbReference>
<protein>
    <recommendedName>
        <fullName evidence="13">Cation-transporting ATPase</fullName>
        <ecNumber evidence="13">7.2.2.-</ecNumber>
    </recommendedName>
</protein>
<dbReference type="NCBIfam" id="TIGR01494">
    <property type="entry name" value="ATPase_P-type"/>
    <property type="match status" value="3"/>
</dbReference>
<dbReference type="InterPro" id="IPR047821">
    <property type="entry name" value="P5B-type_ATPase"/>
</dbReference>
<dbReference type="InterPro" id="IPR036412">
    <property type="entry name" value="HAD-like_sf"/>
</dbReference>
<dbReference type="Gene3D" id="2.70.150.10">
    <property type="entry name" value="Calcium-transporting ATPase, cytoplasmic transduction domain A"/>
    <property type="match status" value="1"/>
</dbReference>
<dbReference type="InterPro" id="IPR018303">
    <property type="entry name" value="ATPase_P-typ_P_site"/>
</dbReference>
<dbReference type="InterPro" id="IPR023298">
    <property type="entry name" value="ATPase_P-typ_TM_dom_sf"/>
</dbReference>
<dbReference type="Pfam" id="PF13246">
    <property type="entry name" value="Cation_ATPase"/>
    <property type="match status" value="1"/>
</dbReference>
<keyword evidence="3" id="KW-0597">Phosphoprotein</keyword>
<evidence type="ECO:0000259" key="16">
    <source>
        <dbReference type="Pfam" id="PF12409"/>
    </source>
</evidence>
<organism evidence="17 18">
    <name type="scientific">Gryllus longicercus</name>
    <dbReference type="NCBI Taxonomy" id="2509291"/>
    <lineage>
        <taxon>Eukaryota</taxon>
        <taxon>Metazoa</taxon>
        <taxon>Ecdysozoa</taxon>
        <taxon>Arthropoda</taxon>
        <taxon>Hexapoda</taxon>
        <taxon>Insecta</taxon>
        <taxon>Pterygota</taxon>
        <taxon>Neoptera</taxon>
        <taxon>Polyneoptera</taxon>
        <taxon>Orthoptera</taxon>
        <taxon>Ensifera</taxon>
        <taxon>Gryllidea</taxon>
        <taxon>Grylloidea</taxon>
        <taxon>Gryllidae</taxon>
        <taxon>Gryllinae</taxon>
        <taxon>Gryllus</taxon>
    </lineage>
</organism>
<evidence type="ECO:0000256" key="2">
    <source>
        <dbReference type="ARBA" id="ARBA00006000"/>
    </source>
</evidence>
<evidence type="ECO:0000313" key="18">
    <source>
        <dbReference type="Proteomes" id="UP001378592"/>
    </source>
</evidence>
<name>A0AAN9YYH2_9ORTH</name>
<dbReference type="GO" id="GO:0005524">
    <property type="term" value="F:ATP binding"/>
    <property type="evidence" value="ECO:0007669"/>
    <property type="project" value="UniProtKB-UniRule"/>
</dbReference>
<evidence type="ECO:0000256" key="11">
    <source>
        <dbReference type="ARBA" id="ARBA00023136"/>
    </source>
</evidence>
<dbReference type="SUPFAM" id="SSF81665">
    <property type="entry name" value="Calcium ATPase, transmembrane domain M"/>
    <property type="match status" value="1"/>
</dbReference>
<proteinExistence type="inferred from homology"/>
<feature type="compositionally biased region" description="Low complexity" evidence="14">
    <location>
        <begin position="1334"/>
        <end position="1344"/>
    </location>
</feature>
<evidence type="ECO:0000256" key="13">
    <source>
        <dbReference type="RuleBase" id="RU362082"/>
    </source>
</evidence>
<feature type="domain" description="P-type ATPase A" evidence="15">
    <location>
        <begin position="322"/>
        <end position="442"/>
    </location>
</feature>
<keyword evidence="18" id="KW-1185">Reference proteome</keyword>
<accession>A0AAN9YYH2</accession>
<dbReference type="GO" id="GO:0016020">
    <property type="term" value="C:membrane"/>
    <property type="evidence" value="ECO:0007669"/>
    <property type="project" value="UniProtKB-SubCell"/>
</dbReference>
<feature type="transmembrane region" description="Helical" evidence="13">
    <location>
        <begin position="75"/>
        <end position="96"/>
    </location>
</feature>
<dbReference type="InterPro" id="IPR044492">
    <property type="entry name" value="P_typ_ATPase_HD_dom"/>
</dbReference>
<dbReference type="GO" id="GO:0046872">
    <property type="term" value="F:metal ion binding"/>
    <property type="evidence" value="ECO:0007669"/>
    <property type="project" value="UniProtKB-UniRule"/>
</dbReference>
<feature type="transmembrane region" description="Helical" evidence="13">
    <location>
        <begin position="250"/>
        <end position="273"/>
    </location>
</feature>
<evidence type="ECO:0000256" key="14">
    <source>
        <dbReference type="SAM" id="MobiDB-lite"/>
    </source>
</evidence>
<dbReference type="FunFam" id="2.70.150.10:FF:000067">
    <property type="entry name" value="Cation-transporting ATPase"/>
    <property type="match status" value="1"/>
</dbReference>
<comment type="subcellular location">
    <subcellularLocation>
        <location evidence="1 13">Membrane</location>
        <topology evidence="1 13">Multi-pass membrane protein</topology>
    </subcellularLocation>
</comment>
<dbReference type="Proteomes" id="UP001378592">
    <property type="component" value="Unassembled WGS sequence"/>
</dbReference>
<evidence type="ECO:0000256" key="7">
    <source>
        <dbReference type="ARBA" id="ARBA00022840"/>
    </source>
</evidence>
<feature type="transmembrane region" description="Helical" evidence="13">
    <location>
        <begin position="1003"/>
        <end position="1027"/>
    </location>
</feature>
<sequence>MPGTPSHLKQSFQRNAYSRVFGTSCHGRGHPEQSTQLLQDSKVQQNGPPPLKDGVDYINIGEEDQMEVYGYKRHVTMTVITWLCIFCSGGILRLVFHWSPHWMLYATHKKCPLEAAEKVLVVEMFQGKHKCYYVKKVTTLSAENILNERKRKKPETLEGGCWDDQALTDMRDASQEKLSVHLSGGHFKEVPVLRMFHCKKLRYVWDPENAEFLRLQGLDNHVSTTILHCQGGVTVKEQLLRRVVYGSNEIVVPVRGVITLLFLEVLNPFYVFQLFSFCLWFADNYIYYAMAILAMSAFGITMAIIQTRKNQRNLSSTVHSSDVATVIRGSNGTVETIPTEHLVPGDLLVVPPHGCIMHCDAVLLTGNCILNESMLTGESVPVTKTPLPNLRDVLYDSKEHARHTLFCGTRIIQTRYFGSEQVLAVVIRTGFSTAKGSLVRSIMYPPPVDFKFEHDSYKFVELLACIASIGFIYTVVTKHLRGISVSEIALEALDLITIVVPPALPAAMTVGRFYAQNRLRSKKVYCISPRTINVSGSIDCVCFDKTGTLTEDGLDMWGVVPSLDKKFQVPIKYIDKMEGDELLIGMVTCHSLTIIDGKLSGDPLDLKMFESTGWILEEPEVNDNSKFDMIFPTVVKPPNSFPAHSNGSENLSCGDTLQVEEFQTPLEIGIVRQFPFSSSIQRMSVITRKLGDTQFNVYCKGSPEMIVSLSHPDSIPLDYSSVLEEYTQEGYRVLAIAYKGLPKVTYTKVQRIAREDVESNLIFLGLIIMENRLKPETTGIITMLREANIRTIMVTGDNMLTALSVARDCGIISHGQQVIEVHSVPAQANQLAQLMFTNSNYSIPPPIVNANGGSIDLTNGISNFEPLESATVNGTLTGMVSEDSKNTVAGHVNSSNYCLALTGRTWSLAKSSYPELVPKLATRGAVFARMSPDQKQQLIQELQALGYYVAMCGDGANDCGALKAAHAGISLSEAEASVASPFTSKEPNISCVPRVIREGRAALVTSFGIFKYMAAYSMTQFVTVMMLYSIDSNLTDIEFLYIDLFIITVFAFFFGRTEAFEGPLVKQPPILSLISLSPILSLLLQLFVVIMIQWGSFYSVQQTSWFEPFNATAKGESESVACYENYALFSVSSMQYIILALVFSKGAPYRKSVFNNYGFLSSLVILTAFTIYLTVKPFSWLQDTFELKLPPVMDFRLVMLAFSFGNLLLAFIIEDGIVDYLVFQKLRYKFHNVDKSRRKFLAVDFRLKQDRSWPPITTKAVLDSLLPSDGKSQPRANISEIHVECETLSNNVKLNSPSLAHGPVTNISHKHGGNSGEVTLDPATLISKRRYNSESENSSNSQEQTLSKTVGKSFHTSGFATLPRQTNHIRNSLLNATVDVHSEVESAPAKPFNPV</sequence>
<reference evidence="17 18" key="1">
    <citation type="submission" date="2024-03" db="EMBL/GenBank/DDBJ databases">
        <title>The genome assembly and annotation of the cricket Gryllus longicercus Weissman &amp; Gray.</title>
        <authorList>
            <person name="Szrajer S."/>
            <person name="Gray D."/>
            <person name="Ylla G."/>
        </authorList>
    </citation>
    <scope>NUCLEOTIDE SEQUENCE [LARGE SCALE GENOMIC DNA]</scope>
    <source>
        <strain evidence="17">DAG 2021-001</strain>
        <tissue evidence="17">Whole body minus gut</tissue>
    </source>
</reference>
<feature type="transmembrane region" description="Helical" evidence="13">
    <location>
        <begin position="459"/>
        <end position="476"/>
    </location>
</feature>
<dbReference type="FunFam" id="3.40.1110.10:FF:000026">
    <property type="entry name" value="Cation-transporting ATPase"/>
    <property type="match status" value="1"/>
</dbReference>
<keyword evidence="4 13" id="KW-0812">Transmembrane</keyword>
<evidence type="ECO:0000256" key="10">
    <source>
        <dbReference type="ARBA" id="ARBA00022989"/>
    </source>
</evidence>
<evidence type="ECO:0000256" key="3">
    <source>
        <dbReference type="ARBA" id="ARBA00022553"/>
    </source>
</evidence>
<feature type="compositionally biased region" description="Polar residues" evidence="14">
    <location>
        <begin position="32"/>
        <end position="46"/>
    </location>
</feature>
<keyword evidence="11 13" id="KW-0472">Membrane</keyword>
<keyword evidence="7 13" id="KW-0067">ATP-binding</keyword>
<dbReference type="EMBL" id="JAZDUA010000527">
    <property type="protein sequence ID" value="KAK7791530.1"/>
    <property type="molecule type" value="Genomic_DNA"/>
</dbReference>
<dbReference type="GO" id="GO:0015662">
    <property type="term" value="F:P-type ion transporter activity"/>
    <property type="evidence" value="ECO:0007669"/>
    <property type="project" value="InterPro"/>
</dbReference>
<dbReference type="Gene3D" id="3.40.1110.10">
    <property type="entry name" value="Calcium-transporting ATPase, cytoplasmic domain N"/>
    <property type="match status" value="1"/>
</dbReference>
<dbReference type="SFLD" id="SFLDF00027">
    <property type="entry name" value="p-type_atpase"/>
    <property type="match status" value="1"/>
</dbReference>
<evidence type="ECO:0000256" key="4">
    <source>
        <dbReference type="ARBA" id="ARBA00022692"/>
    </source>
</evidence>
<dbReference type="InterPro" id="IPR001757">
    <property type="entry name" value="P_typ_ATPase"/>
</dbReference>
<dbReference type="InterPro" id="IPR047819">
    <property type="entry name" value="P5A-ATPase_N"/>
</dbReference>
<evidence type="ECO:0000256" key="12">
    <source>
        <dbReference type="ARBA" id="ARBA00049360"/>
    </source>
</evidence>
<keyword evidence="9 13" id="KW-1278">Translocase</keyword>
<feature type="region of interest" description="Disordered" evidence="14">
    <location>
        <begin position="1300"/>
        <end position="1319"/>
    </location>
</feature>
<dbReference type="GO" id="GO:0019829">
    <property type="term" value="F:ATPase-coupled monoatomic cation transmembrane transporter activity"/>
    <property type="evidence" value="ECO:0007669"/>
    <property type="project" value="UniProtKB-UniRule"/>
</dbReference>
<dbReference type="PANTHER" id="PTHR45630">
    <property type="entry name" value="CATION-TRANSPORTING ATPASE-RELATED"/>
    <property type="match status" value="1"/>
</dbReference>